<sequence>MEILEEVLRRVKPGPEDTIRIQSAVDLVISRLKDLDAEVHGSFRKGTWLKGDTDVDLFVFYPRSVGKEYLAREALREILDRLQGLRTRLAYAEHPYVIVEVDGVEVDVVPALRVESGDQAITAVDRTPFHTRYVTSRLSDEGKDQVRLLKRFLKGIGVYGAEIRVMGFSGYVAELLTIYYGSFLNVLKGASTWKPGTEIVLERETKEFNSPLVIPDPVDPRRNAAAAVSMKSLATMSIASRMFLKEASLDFFYPPSPEPQPVLGEVLVAEIKLLEPYVDDVLWGQIRRSVEKIRNSLLNAGFRVVDVGWCQDERVRLLVQVESTQIGDHHLGQGPPFYLESSTEFILSNRHVWVGDDGKLYALKRRKEVDPERIILNSISLKYKYSVRQYKLTEASDDCTRAFLRKRPLWLK</sequence>
<comment type="cofactor">
    <cofactor evidence="10">
        <name>Mg(2+)</name>
        <dbReference type="ChEBI" id="CHEBI:18420"/>
    </cofactor>
</comment>
<dbReference type="SUPFAM" id="SSF81631">
    <property type="entry name" value="PAP/OAS1 substrate-binding domain"/>
    <property type="match status" value="1"/>
</dbReference>
<dbReference type="EC" id="2.7.7.72" evidence="10"/>
<feature type="binding site" evidence="10">
    <location>
        <position position="56"/>
    </location>
    <ligand>
        <name>Mg(2+)</name>
        <dbReference type="ChEBI" id="CHEBI:18420"/>
    </ligand>
</feature>
<evidence type="ECO:0000256" key="8">
    <source>
        <dbReference type="ARBA" id="ARBA00022842"/>
    </source>
</evidence>
<feature type="binding site" evidence="10">
    <location>
        <position position="150"/>
    </location>
    <ligand>
        <name>ATP</name>
        <dbReference type="ChEBI" id="CHEBI:30616"/>
    </ligand>
</feature>
<feature type="binding site" evidence="10">
    <location>
        <position position="54"/>
    </location>
    <ligand>
        <name>Mg(2+)</name>
        <dbReference type="ChEBI" id="CHEBI:18420"/>
    </ligand>
</feature>
<dbReference type="EMBL" id="CP008822">
    <property type="protein sequence ID" value="AIM27923.1"/>
    <property type="molecule type" value="Genomic_DNA"/>
</dbReference>
<dbReference type="InterPro" id="IPR043519">
    <property type="entry name" value="NT_sf"/>
</dbReference>
<dbReference type="InterPro" id="IPR048833">
    <property type="entry name" value="CAA_C"/>
</dbReference>
<feature type="domain" description="tRNA nucleotidyltransferase substrate binding" evidence="12">
    <location>
        <begin position="144"/>
        <end position="253"/>
    </location>
</feature>
<evidence type="ECO:0000256" key="5">
    <source>
        <dbReference type="ARBA" id="ARBA00022741"/>
    </source>
</evidence>
<dbReference type="InterPro" id="IPR008229">
    <property type="entry name" value="CCA-adding_arc"/>
</dbReference>
<dbReference type="HAMAP" id="MF_01264">
    <property type="entry name" value="CCA_arch"/>
    <property type="match status" value="1"/>
</dbReference>
<dbReference type="InterPro" id="IPR006116">
    <property type="entry name" value="NT_2-5OAS_ClassI-CCAase"/>
</dbReference>
<dbReference type="InterPro" id="IPR011068">
    <property type="entry name" value="NuclTrfase_I-like_C"/>
</dbReference>
<feature type="binding site" evidence="10">
    <location>
        <position position="42"/>
    </location>
    <ligand>
        <name>CTP</name>
        <dbReference type="ChEBI" id="CHEBI:37563"/>
    </ligand>
</feature>
<evidence type="ECO:0000313" key="17">
    <source>
        <dbReference type="EMBL" id="AKV79244.1"/>
    </source>
</evidence>
<dbReference type="GO" id="GO:0042245">
    <property type="term" value="P:RNA repair"/>
    <property type="evidence" value="ECO:0007669"/>
    <property type="project" value="UniProtKB-KW"/>
</dbReference>
<feature type="binding site" evidence="10">
    <location>
        <position position="45"/>
    </location>
    <ligand>
        <name>ATP</name>
        <dbReference type="ChEBI" id="CHEBI:30616"/>
    </ligand>
</feature>
<dbReference type="Gene3D" id="1.10.1410.30">
    <property type="entry name" value="CCA tRNA nucleotidyltransferase, domain 2"/>
    <property type="match status" value="1"/>
</dbReference>
<reference evidence="14 20" key="1">
    <citation type="journal article" date="2014" name="J. Bacteriol.">
        <title>Role of an Archaeal PitA Transporter in the Copper and Arsenic Resistance of Metallosphaera sedula, an Extreme Thermoacidophile.</title>
        <authorList>
            <person name="McCarthy S."/>
            <person name="Ai C."/>
            <person name="Wheaton G."/>
            <person name="Tevatia R."/>
            <person name="Eckrich V."/>
            <person name="Kelly R."/>
            <person name="Blum P."/>
        </authorList>
    </citation>
    <scope>NUCLEOTIDE SEQUENCE [LARGE SCALE GENOMIC DNA]</scope>
    <source>
        <strain evidence="14 20">CuR1</strain>
    </source>
</reference>
<feature type="binding site" evidence="10">
    <location>
        <position position="159"/>
    </location>
    <ligand>
        <name>CTP</name>
        <dbReference type="ChEBI" id="CHEBI:37563"/>
    </ligand>
</feature>
<comment type="miscellaneous">
    <text evidence="10">A single active site specifically recognizes both ATP and CTP and is responsible for their addition.</text>
</comment>
<dbReference type="Proteomes" id="UP000062398">
    <property type="component" value="Chromosome"/>
</dbReference>
<feature type="domain" description="CCA-adding enzyme C-terminal" evidence="13">
    <location>
        <begin position="276"/>
        <end position="380"/>
    </location>
</feature>
<keyword evidence="4 10" id="KW-0479">Metal-binding</keyword>
<keyword evidence="6 10" id="KW-0692">RNA repair</keyword>
<dbReference type="OrthoDB" id="7378at2157"/>
<dbReference type="GO" id="GO:0004810">
    <property type="term" value="F:CCA tRNA nucleotidyltransferase activity"/>
    <property type="evidence" value="ECO:0007669"/>
    <property type="project" value="UniProtKB-UniRule"/>
</dbReference>
<evidence type="ECO:0000313" key="18">
    <source>
        <dbReference type="EMBL" id="AKV81489.1"/>
    </source>
</evidence>
<dbReference type="AlphaFoldDB" id="A0A088E7D7"/>
<comment type="function">
    <text evidence="10">Catalyzes the addition and repair of the essential 3'-terminal CCA sequence in tRNAs without using a nucleic acid template. Adds these three nucleotides in the order of C, C, and A to the tRNA nucleotide-73, using CTP and ATP as substrates and producing inorganic pyrophosphate. tRNA 3'-terminal CCA addition is required both for tRNA processing and repair. Also involved in tRNA surveillance by mediating tandem CCA addition to generate a CCACCA at the 3' terminus of unstable tRNAs. While stable tRNAs receive only 3'-terminal CCA, unstable tRNAs are marked with CCACCA and rapidly degraded.</text>
</comment>
<dbReference type="Pfam" id="PF09249">
    <property type="entry name" value="tRNA_NucTransf2"/>
    <property type="match status" value="1"/>
</dbReference>
<evidence type="ECO:0000256" key="1">
    <source>
        <dbReference type="ARBA" id="ARBA00022679"/>
    </source>
</evidence>
<feature type="binding site" evidence="10">
    <location>
        <position position="42"/>
    </location>
    <ligand>
        <name>ATP</name>
        <dbReference type="ChEBI" id="CHEBI:30616"/>
    </ligand>
</feature>
<dbReference type="SUPFAM" id="SSF55003">
    <property type="entry name" value="PAP/Archaeal CCA-adding enzyme, C-terminal domain"/>
    <property type="match status" value="1"/>
</dbReference>
<dbReference type="SUPFAM" id="SSF81301">
    <property type="entry name" value="Nucleotidyltransferase"/>
    <property type="match status" value="1"/>
</dbReference>
<feature type="binding site" evidence="10">
    <location>
        <position position="107"/>
    </location>
    <ligand>
        <name>Mg(2+)</name>
        <dbReference type="ChEBI" id="CHEBI:18420"/>
    </ligand>
</feature>
<feature type="binding site" evidence="10">
    <location>
        <position position="130"/>
    </location>
    <ligand>
        <name>ATP</name>
        <dbReference type="ChEBI" id="CHEBI:30616"/>
    </ligand>
</feature>
<dbReference type="PANTHER" id="PTHR39643">
    <property type="entry name" value="CCA-ADDING ENZYME"/>
    <property type="match status" value="1"/>
</dbReference>
<keyword evidence="5 10" id="KW-0547">Nucleotide-binding</keyword>
<gene>
    <name evidence="10" type="primary">cca</name>
    <name evidence="14" type="ORF">HA72_1784</name>
    <name evidence="15" type="ORF">MsedA_1824</name>
    <name evidence="16" type="ORF">MsedB_1826</name>
    <name evidence="17" type="ORF">MsedC_1824</name>
    <name evidence="18" type="ORF">MsedD_1825</name>
    <name evidence="19" type="ORF">MsedE_1826</name>
</gene>
<dbReference type="GO" id="GO:0001680">
    <property type="term" value="P:tRNA 3'-terminal CCA addition"/>
    <property type="evidence" value="ECO:0007669"/>
    <property type="project" value="UniProtKB-UniRule"/>
</dbReference>
<dbReference type="GO" id="GO:0005524">
    <property type="term" value="F:ATP binding"/>
    <property type="evidence" value="ECO:0007669"/>
    <property type="project" value="UniProtKB-UniRule"/>
</dbReference>
<dbReference type="Gene3D" id="3.30.70.590">
    <property type="entry name" value="Poly(A) polymerase predicted RNA binding domain"/>
    <property type="match status" value="1"/>
</dbReference>
<dbReference type="PANTHER" id="PTHR39643:SF1">
    <property type="entry name" value="CCA-ADDING ENZYME"/>
    <property type="match status" value="1"/>
</dbReference>
<dbReference type="InterPro" id="IPR002934">
    <property type="entry name" value="Polymerase_NTP_transf_dom"/>
</dbReference>
<dbReference type="Proteomes" id="UP000068832">
    <property type="component" value="Chromosome"/>
</dbReference>
<dbReference type="CDD" id="cd05400">
    <property type="entry name" value="NT_2-5OAS_ClassI-CCAase"/>
    <property type="match status" value="1"/>
</dbReference>
<dbReference type="PROSITE" id="PS50152">
    <property type="entry name" value="25A_SYNTH_3"/>
    <property type="match status" value="1"/>
</dbReference>
<evidence type="ECO:0000313" key="20">
    <source>
        <dbReference type="Proteomes" id="UP000029084"/>
    </source>
</evidence>
<evidence type="ECO:0000259" key="13">
    <source>
        <dbReference type="Pfam" id="PF21133"/>
    </source>
</evidence>
<name>A0A088E7D7_9CREN</name>
<dbReference type="EMBL" id="CP012173">
    <property type="protein sequence ID" value="AKV76992.1"/>
    <property type="molecule type" value="Genomic_DNA"/>
</dbReference>
<evidence type="ECO:0000256" key="10">
    <source>
        <dbReference type="HAMAP-Rule" id="MF_01264"/>
    </source>
</evidence>
<dbReference type="Gene3D" id="3.30.460.10">
    <property type="entry name" value="Beta Polymerase, domain 2"/>
    <property type="match status" value="1"/>
</dbReference>
<evidence type="ECO:0000256" key="6">
    <source>
        <dbReference type="ARBA" id="ARBA00022800"/>
    </source>
</evidence>
<dbReference type="GO" id="GO:0000049">
    <property type="term" value="F:tRNA binding"/>
    <property type="evidence" value="ECO:0007669"/>
    <property type="project" value="UniProtKB-UniRule"/>
</dbReference>
<dbReference type="OMA" id="DIVPCYK"/>
<feature type="binding site" evidence="10">
    <location>
        <position position="130"/>
    </location>
    <ligand>
        <name>CTP</name>
        <dbReference type="ChEBI" id="CHEBI:37563"/>
    </ligand>
</feature>
<dbReference type="PIRSF" id="PIRSF005335">
    <property type="entry name" value="CCA_arch"/>
    <property type="match status" value="1"/>
</dbReference>
<dbReference type="RefSeq" id="WP_012021726.1">
    <property type="nucleotide sequence ID" value="NZ_AP019770.1"/>
</dbReference>
<organism evidence="14 20">
    <name type="scientific">Metallosphaera sedula</name>
    <dbReference type="NCBI Taxonomy" id="43687"/>
    <lineage>
        <taxon>Archaea</taxon>
        <taxon>Thermoproteota</taxon>
        <taxon>Thermoprotei</taxon>
        <taxon>Sulfolobales</taxon>
        <taxon>Sulfolobaceae</taxon>
        <taxon>Metallosphaera</taxon>
    </lineage>
</organism>
<evidence type="ECO:0000313" key="21">
    <source>
        <dbReference type="Proteomes" id="UP000056255"/>
    </source>
</evidence>
<evidence type="ECO:0000256" key="9">
    <source>
        <dbReference type="ARBA" id="ARBA00022884"/>
    </source>
</evidence>
<evidence type="ECO:0000313" key="22">
    <source>
        <dbReference type="Proteomes" id="UP000061362"/>
    </source>
</evidence>
<accession>A0A088E7D7</accession>
<dbReference type="EMBL" id="CP012175">
    <property type="protein sequence ID" value="AKV81489.1"/>
    <property type="molecule type" value="Genomic_DNA"/>
</dbReference>
<dbReference type="EMBL" id="CP012174">
    <property type="protein sequence ID" value="AKV79244.1"/>
    <property type="molecule type" value="Genomic_DNA"/>
</dbReference>
<dbReference type="Proteomes" id="UP000056255">
    <property type="component" value="Chromosome"/>
</dbReference>
<proteinExistence type="inferred from homology"/>
<evidence type="ECO:0000256" key="7">
    <source>
        <dbReference type="ARBA" id="ARBA00022840"/>
    </source>
</evidence>
<dbReference type="EMBL" id="CP012176">
    <property type="protein sequence ID" value="AKV83724.1"/>
    <property type="molecule type" value="Genomic_DNA"/>
</dbReference>
<reference evidence="19 21" key="3">
    <citation type="submission" date="2015-07" db="EMBL/GenBank/DDBJ databases">
        <title>Physiological, transcriptional responses and genome re-sequencing of acid resistant extremely thermoacidophilic Metallosphaera sedula SARC-M1.</title>
        <authorList>
            <person name="Ai C."/>
            <person name="McCarthy S."/>
            <person name="Eckrich V."/>
            <person name="Rudrappa D."/>
            <person name="Qiu G."/>
            <person name="Blum P."/>
        </authorList>
    </citation>
    <scope>NUCLEOTIDE SEQUENCE [LARGE SCALE GENOMIC DNA]</scope>
    <source>
        <strain evidence="19 21">SARC-M1</strain>
    </source>
</reference>
<dbReference type="NCBIfam" id="TIGR03671">
    <property type="entry name" value="cca_archaeal"/>
    <property type="match status" value="1"/>
</dbReference>
<keyword evidence="3 10" id="KW-0548">Nucleotidyltransferase</keyword>
<evidence type="ECO:0000313" key="25">
    <source>
        <dbReference type="Proteomes" id="UP000068832"/>
    </source>
</evidence>
<keyword evidence="8 10" id="KW-0460">Magnesium</keyword>
<dbReference type="Proteomes" id="UP000029084">
    <property type="component" value="Chromosome"/>
</dbReference>
<dbReference type="Pfam" id="PF21133">
    <property type="entry name" value="CAA_C"/>
    <property type="match status" value="1"/>
</dbReference>
<comment type="subunit">
    <text evidence="10">Homodimer.</text>
</comment>
<dbReference type="Proteomes" id="UP000061362">
    <property type="component" value="Chromosome"/>
</dbReference>
<evidence type="ECO:0000259" key="12">
    <source>
        <dbReference type="Pfam" id="PF09249"/>
    </source>
</evidence>
<dbReference type="GO" id="GO:0000287">
    <property type="term" value="F:magnesium ion binding"/>
    <property type="evidence" value="ECO:0007669"/>
    <property type="project" value="UniProtKB-UniRule"/>
</dbReference>
<dbReference type="PATRIC" id="fig|43687.5.peg.1921"/>
<dbReference type="InterPro" id="IPR015329">
    <property type="entry name" value="tRNA_NucTransf2"/>
</dbReference>
<keyword evidence="7 10" id="KW-0067">ATP-binding</keyword>
<keyword evidence="9 10" id="KW-0694">RNA-binding</keyword>
<evidence type="ECO:0000313" key="23">
    <source>
        <dbReference type="Proteomes" id="UP000062398"/>
    </source>
</evidence>
<evidence type="ECO:0000313" key="16">
    <source>
        <dbReference type="EMBL" id="AKV76992.1"/>
    </source>
</evidence>
<comment type="catalytic activity">
    <reaction evidence="10">
        <text>a tRNA with a 3' CCA end + 2 CTP + ATP = a tRNA with a 3' CCACCA end + 3 diphosphate</text>
        <dbReference type="Rhea" id="RHEA:76235"/>
        <dbReference type="Rhea" id="RHEA-COMP:10468"/>
        <dbReference type="Rhea" id="RHEA-COMP:18655"/>
        <dbReference type="ChEBI" id="CHEBI:30616"/>
        <dbReference type="ChEBI" id="CHEBI:33019"/>
        <dbReference type="ChEBI" id="CHEBI:37563"/>
        <dbReference type="ChEBI" id="CHEBI:83071"/>
        <dbReference type="ChEBI" id="CHEBI:195187"/>
    </reaction>
</comment>
<evidence type="ECO:0000259" key="11">
    <source>
        <dbReference type="Pfam" id="PF01909"/>
    </source>
</evidence>
<evidence type="ECO:0000313" key="14">
    <source>
        <dbReference type="EMBL" id="AIM27923.1"/>
    </source>
</evidence>
<keyword evidence="1 10" id="KW-0808">Transferase</keyword>
<dbReference type="Proteomes" id="UP000062475">
    <property type="component" value="Chromosome"/>
</dbReference>
<evidence type="ECO:0000313" key="24">
    <source>
        <dbReference type="Proteomes" id="UP000062475"/>
    </source>
</evidence>
<evidence type="ECO:0000313" key="19">
    <source>
        <dbReference type="EMBL" id="AKV83724.1"/>
    </source>
</evidence>
<feature type="binding site" evidence="10">
    <location>
        <position position="45"/>
    </location>
    <ligand>
        <name>CTP</name>
        <dbReference type="ChEBI" id="CHEBI:37563"/>
    </ligand>
</feature>
<dbReference type="InterPro" id="IPR042090">
    <property type="entry name" value="CCA_tRNA_nucleotrans_2"/>
</dbReference>
<evidence type="ECO:0000256" key="4">
    <source>
        <dbReference type="ARBA" id="ARBA00022723"/>
    </source>
</evidence>
<keyword evidence="2 10" id="KW-0819">tRNA processing</keyword>
<dbReference type="GeneID" id="91756302"/>
<feature type="binding site" evidence="10">
    <location>
        <position position="159"/>
    </location>
    <ligand>
        <name>ATP</name>
        <dbReference type="ChEBI" id="CHEBI:30616"/>
    </ligand>
</feature>
<evidence type="ECO:0000256" key="2">
    <source>
        <dbReference type="ARBA" id="ARBA00022694"/>
    </source>
</evidence>
<evidence type="ECO:0000256" key="3">
    <source>
        <dbReference type="ARBA" id="ARBA00022695"/>
    </source>
</evidence>
<evidence type="ECO:0000313" key="15">
    <source>
        <dbReference type="EMBL" id="AKV74756.1"/>
    </source>
</evidence>
<dbReference type="EMBL" id="CP012172">
    <property type="protein sequence ID" value="AKV74756.1"/>
    <property type="molecule type" value="Genomic_DNA"/>
</dbReference>
<dbReference type="Pfam" id="PF01909">
    <property type="entry name" value="NTP_transf_2"/>
    <property type="match status" value="1"/>
</dbReference>
<reference evidence="22 23" key="2">
    <citation type="journal article" date="2015" name="Genome Announc.">
        <title>Complete Genome Sequences of Evolved Arsenate-Resistant Metallosphaera sedula Strains.</title>
        <authorList>
            <person name="Ai C."/>
            <person name="McCarthy S."/>
            <person name="Schackwitz W."/>
            <person name="Martin J."/>
            <person name="Lipzen A."/>
            <person name="Blum P."/>
        </authorList>
    </citation>
    <scope>NUCLEOTIDE SEQUENCE [LARGE SCALE GENOMIC DNA]</scope>
    <source>
        <strain evidence="17 23">ARS120-1</strain>
        <strain evidence="18 22">ARS120-2</strain>
        <strain evidence="15 25">ARS50-1</strain>
        <strain evidence="16 24">ARS50-2</strain>
    </source>
</reference>
<comment type="similarity">
    <text evidence="10">Belongs to the tRNA nucleotidyltransferase/poly(A) polymerase family. Archaeal CCA-adding enzyme subfamily.</text>
</comment>
<comment type="catalytic activity">
    <reaction evidence="10">
        <text>a tRNA precursor + 2 CTP + ATP = a tRNA with a 3' CCA end + 3 diphosphate</text>
        <dbReference type="Rhea" id="RHEA:14433"/>
        <dbReference type="Rhea" id="RHEA-COMP:10465"/>
        <dbReference type="Rhea" id="RHEA-COMP:10468"/>
        <dbReference type="ChEBI" id="CHEBI:30616"/>
        <dbReference type="ChEBI" id="CHEBI:33019"/>
        <dbReference type="ChEBI" id="CHEBI:37563"/>
        <dbReference type="ChEBI" id="CHEBI:74896"/>
        <dbReference type="ChEBI" id="CHEBI:83071"/>
        <dbReference type="EC" id="2.7.7.72"/>
    </reaction>
</comment>
<feature type="domain" description="Polymerase nucleotidyl transferase" evidence="11">
    <location>
        <begin position="29"/>
        <end position="130"/>
    </location>
</feature>
<protein>
    <recommendedName>
        <fullName evidence="10">CCA-adding enzyme</fullName>
        <ecNumber evidence="10">2.7.7.72</ecNumber>
    </recommendedName>
    <alternativeName>
        <fullName evidence="10">CCA tRNA nucleotidyltransferase</fullName>
    </alternativeName>
    <alternativeName>
        <fullName evidence="10">tRNA CCA-pyrophosphorylase</fullName>
    </alternativeName>
    <alternativeName>
        <fullName evidence="10">tRNA adenylyl-/cytidylyl- transferase</fullName>
    </alternativeName>
    <alternativeName>
        <fullName evidence="10">tRNA nucleotidyltransferase</fullName>
    </alternativeName>
    <alternativeName>
        <fullName evidence="10">tRNA-NT</fullName>
    </alternativeName>
</protein>
<feature type="binding site" evidence="10">
    <location>
        <position position="150"/>
    </location>
    <ligand>
        <name>CTP</name>
        <dbReference type="ChEBI" id="CHEBI:37563"/>
    </ligand>
</feature>